<evidence type="ECO:0008006" key="2">
    <source>
        <dbReference type="Google" id="ProtNLM"/>
    </source>
</evidence>
<accession>A0A7S2VY02</accession>
<proteinExistence type="predicted"/>
<protein>
    <recommendedName>
        <fullName evidence="2">Alpha 1,4-glycosyltransferase domain-containing protein</fullName>
    </recommendedName>
</protein>
<dbReference type="AlphaFoldDB" id="A0A7S2VY02"/>
<gene>
    <name evidence="1" type="ORF">EANT1437_LOCUS629</name>
</gene>
<reference evidence="1" key="1">
    <citation type="submission" date="2021-01" db="EMBL/GenBank/DDBJ databases">
        <authorList>
            <person name="Corre E."/>
            <person name="Pelletier E."/>
            <person name="Niang G."/>
            <person name="Scheremetjew M."/>
            <person name="Finn R."/>
            <person name="Kale V."/>
            <person name="Holt S."/>
            <person name="Cochrane G."/>
            <person name="Meng A."/>
            <person name="Brown T."/>
            <person name="Cohen L."/>
        </authorList>
    </citation>
    <scope>NUCLEOTIDE SEQUENCE</scope>
    <source>
        <strain evidence="1">CCMP1452</strain>
    </source>
</reference>
<dbReference type="EMBL" id="HBHI01001323">
    <property type="protein sequence ID" value="CAD9656830.1"/>
    <property type="molecule type" value="Transcribed_RNA"/>
</dbReference>
<organism evidence="1">
    <name type="scientific">Eucampia antarctica</name>
    <dbReference type="NCBI Taxonomy" id="49252"/>
    <lineage>
        <taxon>Eukaryota</taxon>
        <taxon>Sar</taxon>
        <taxon>Stramenopiles</taxon>
        <taxon>Ochrophyta</taxon>
        <taxon>Bacillariophyta</taxon>
        <taxon>Mediophyceae</taxon>
        <taxon>Biddulphiophycidae</taxon>
        <taxon>Hemiaulales</taxon>
        <taxon>Hemiaulaceae</taxon>
        <taxon>Eucampia</taxon>
    </lineage>
</organism>
<sequence>MATSSTSGFCYVLKKNLKFNRRILVFTGTLLVTTYSYVHGGRLGREYLKYIKSLYHNGGIQKSLKRPVIHTYYAKKLEHLQEDWDSEEHWDMLSYWKDQWESAGWDTRILTEEDAKQHPYYDTYQTDLEKLKVSSYNYYCFHRWLAMVVVGGGWMSDYDVVPLHMDQIRKNNKNINMLLRGDGERLPHDGEFTSFCSTVPCLMSGSAAEWDRIISQLMSYVPQYKNEHFSDMFAMFRYFRSDSESFHMYNQVATHLLLLGNDPSLQIDCDAYKGQVAWHFSHHTYGAAIKTGNIVPPEEKVKSRAWYMKIFLNQWLEQCKYPSNQTKRLL</sequence>
<evidence type="ECO:0000313" key="1">
    <source>
        <dbReference type="EMBL" id="CAD9656830.1"/>
    </source>
</evidence>
<name>A0A7S2VY02_9STRA</name>